<dbReference type="SUPFAM" id="SSF53335">
    <property type="entry name" value="S-adenosyl-L-methionine-dependent methyltransferases"/>
    <property type="match status" value="1"/>
</dbReference>
<evidence type="ECO:0008006" key="3">
    <source>
        <dbReference type="Google" id="ProtNLM"/>
    </source>
</evidence>
<dbReference type="EMBL" id="BMZB01000001">
    <property type="protein sequence ID" value="GGZ21488.1"/>
    <property type="molecule type" value="Genomic_DNA"/>
</dbReference>
<dbReference type="InterPro" id="IPR029063">
    <property type="entry name" value="SAM-dependent_MTases_sf"/>
</dbReference>
<evidence type="ECO:0000313" key="2">
    <source>
        <dbReference type="Proteomes" id="UP000662572"/>
    </source>
</evidence>
<name>A0A918PS98_9CAUL</name>
<protein>
    <recommendedName>
        <fullName evidence="3">Methyltransferase domain-containing protein</fullName>
    </recommendedName>
</protein>
<dbReference type="Gene3D" id="3.40.50.150">
    <property type="entry name" value="Vaccinia Virus protein VP39"/>
    <property type="match status" value="1"/>
</dbReference>
<reference evidence="1" key="2">
    <citation type="submission" date="2020-09" db="EMBL/GenBank/DDBJ databases">
        <authorList>
            <person name="Sun Q."/>
            <person name="Kim S."/>
        </authorList>
    </citation>
    <scope>NUCLEOTIDE SEQUENCE</scope>
    <source>
        <strain evidence="1">KCTC 32296</strain>
    </source>
</reference>
<dbReference type="RefSeq" id="WP_189484579.1">
    <property type="nucleotide sequence ID" value="NZ_BMZB01000001.1"/>
</dbReference>
<organism evidence="1 2">
    <name type="scientific">Asticcacaulis endophyticus</name>
    <dbReference type="NCBI Taxonomy" id="1395890"/>
    <lineage>
        <taxon>Bacteria</taxon>
        <taxon>Pseudomonadati</taxon>
        <taxon>Pseudomonadota</taxon>
        <taxon>Alphaproteobacteria</taxon>
        <taxon>Caulobacterales</taxon>
        <taxon>Caulobacteraceae</taxon>
        <taxon>Asticcacaulis</taxon>
    </lineage>
</organism>
<proteinExistence type="predicted"/>
<dbReference type="Proteomes" id="UP000662572">
    <property type="component" value="Unassembled WGS sequence"/>
</dbReference>
<evidence type="ECO:0000313" key="1">
    <source>
        <dbReference type="EMBL" id="GGZ21488.1"/>
    </source>
</evidence>
<gene>
    <name evidence="1" type="ORF">GCM10011273_02730</name>
</gene>
<sequence length="341" mass="38549">MVGHSKSITDITFSYLNLNGLGLEISPYFDPVMRKGDYKVHYTDYIGTEEIRAKAALNPGLAGRDVPEIDFVWQPGKPLASCKPKKAKYDYAVASHVLEHVPNPAGWLNEVLSVVKVGGHVALFLPDRRWSSDFFRKNTQVYQILQWWIEQPPVPTPGQILDFMINSFALVHGMNADWDPDIGPESPQRAYPDSEAISTTISRYQSGEYLDIHCTVWTSDTIENIFDRLKDLGILNAEVVNLTSDKGEFMVMLKKLGEPKRLPPQTKSYAAPIVDAPQPTELASAGDPHINHQLGILRHDLGFLIQEFDAYTKETRQHTERSRISIRLRTWAKILLGRIKL</sequence>
<keyword evidence="2" id="KW-1185">Reference proteome</keyword>
<reference evidence="1" key="1">
    <citation type="journal article" date="2014" name="Int. J. Syst. Evol. Microbiol.">
        <title>Complete genome sequence of Corynebacterium casei LMG S-19264T (=DSM 44701T), isolated from a smear-ripened cheese.</title>
        <authorList>
            <consortium name="US DOE Joint Genome Institute (JGI-PGF)"/>
            <person name="Walter F."/>
            <person name="Albersmeier A."/>
            <person name="Kalinowski J."/>
            <person name="Ruckert C."/>
        </authorList>
    </citation>
    <scope>NUCLEOTIDE SEQUENCE</scope>
    <source>
        <strain evidence="1">KCTC 32296</strain>
    </source>
</reference>
<dbReference type="AlphaFoldDB" id="A0A918PS98"/>
<dbReference type="Pfam" id="PF13489">
    <property type="entry name" value="Methyltransf_23"/>
    <property type="match status" value="1"/>
</dbReference>
<accession>A0A918PS98</accession>
<comment type="caution">
    <text evidence="1">The sequence shown here is derived from an EMBL/GenBank/DDBJ whole genome shotgun (WGS) entry which is preliminary data.</text>
</comment>